<feature type="transmembrane region" description="Helical" evidence="2">
    <location>
        <begin position="31"/>
        <end position="52"/>
    </location>
</feature>
<dbReference type="Proteomes" id="UP000240527">
    <property type="component" value="Chromosome"/>
</dbReference>
<keyword evidence="4" id="KW-1185">Reference proteome</keyword>
<evidence type="ECO:0000313" key="3">
    <source>
        <dbReference type="EMBL" id="AVQ04035.1"/>
    </source>
</evidence>
<sequence length="86" mass="9234">MPADIHHAEQTPSGPRLNATRARQGRFGRHIFWILIVSTVLAALALFGAWSFRAGDLAAVQDNTGATTPAEAQAGDTEQRPARQTP</sequence>
<keyword evidence="2" id="KW-0472">Membrane</keyword>
<name>A0ABM6TLA8_9CAUL</name>
<reference evidence="3 4" key="1">
    <citation type="journal article" date="2015" name="Biotechnol. Bioeng.">
        <title>Genome sequence and phenotypic characterization of Caulobacter segnis.</title>
        <authorList>
            <person name="Patel S."/>
            <person name="Fletcher B."/>
            <person name="Scott D.C."/>
            <person name="Ely B."/>
        </authorList>
    </citation>
    <scope>NUCLEOTIDE SEQUENCE [LARGE SCALE GENOMIC DNA]</scope>
    <source>
        <strain evidence="3 4">TK0059</strain>
    </source>
</reference>
<keyword evidence="2" id="KW-1133">Transmembrane helix</keyword>
<feature type="region of interest" description="Disordered" evidence="1">
    <location>
        <begin position="65"/>
        <end position="86"/>
    </location>
</feature>
<evidence type="ECO:0000256" key="2">
    <source>
        <dbReference type="SAM" id="Phobius"/>
    </source>
</evidence>
<protein>
    <submittedName>
        <fullName evidence="3">Uncharacterized protein</fullName>
    </submittedName>
</protein>
<evidence type="ECO:0000256" key="1">
    <source>
        <dbReference type="SAM" id="MobiDB-lite"/>
    </source>
</evidence>
<gene>
    <name evidence="3" type="ORF">B7G68_20605</name>
</gene>
<evidence type="ECO:0000313" key="4">
    <source>
        <dbReference type="Proteomes" id="UP000240527"/>
    </source>
</evidence>
<feature type="region of interest" description="Disordered" evidence="1">
    <location>
        <begin position="1"/>
        <end position="21"/>
    </location>
</feature>
<feature type="compositionally biased region" description="Basic and acidic residues" evidence="1">
    <location>
        <begin position="77"/>
        <end position="86"/>
    </location>
</feature>
<proteinExistence type="predicted"/>
<organism evidence="3 4">
    <name type="scientific">Caulobacter segnis</name>
    <dbReference type="NCBI Taxonomy" id="88688"/>
    <lineage>
        <taxon>Bacteria</taxon>
        <taxon>Pseudomonadati</taxon>
        <taxon>Pseudomonadota</taxon>
        <taxon>Alphaproteobacteria</taxon>
        <taxon>Caulobacterales</taxon>
        <taxon>Caulobacteraceae</taxon>
        <taxon>Caulobacter</taxon>
    </lineage>
</organism>
<accession>A0ABM6TLA8</accession>
<dbReference type="RefSeq" id="WP_013081092.1">
    <property type="nucleotide sequence ID" value="NZ_CP027850.1"/>
</dbReference>
<dbReference type="EMBL" id="CP027850">
    <property type="protein sequence ID" value="AVQ04035.1"/>
    <property type="molecule type" value="Genomic_DNA"/>
</dbReference>
<keyword evidence="2" id="KW-0812">Transmembrane</keyword>